<dbReference type="PIRSF" id="PIRSF005962">
    <property type="entry name" value="Pept_M20D_amidohydro"/>
    <property type="match status" value="1"/>
</dbReference>
<dbReference type="Gene3D" id="3.30.70.360">
    <property type="match status" value="1"/>
</dbReference>
<dbReference type="Proteomes" id="UP001595989">
    <property type="component" value="Unassembled WGS sequence"/>
</dbReference>
<accession>A0ABV9DIC7</accession>
<protein>
    <submittedName>
        <fullName evidence="2">M20 family metallopeptidase</fullName>
    </submittedName>
</protein>
<evidence type="ECO:0000313" key="2">
    <source>
        <dbReference type="EMBL" id="MFC4557745.1"/>
    </source>
</evidence>
<keyword evidence="3" id="KW-1185">Reference proteome</keyword>
<evidence type="ECO:0000259" key="1">
    <source>
        <dbReference type="Pfam" id="PF07687"/>
    </source>
</evidence>
<organism evidence="2 3">
    <name type="scientific">Virgibacillus kekensis</name>
    <dbReference type="NCBI Taxonomy" id="202261"/>
    <lineage>
        <taxon>Bacteria</taxon>
        <taxon>Bacillati</taxon>
        <taxon>Bacillota</taxon>
        <taxon>Bacilli</taxon>
        <taxon>Bacillales</taxon>
        <taxon>Bacillaceae</taxon>
        <taxon>Virgibacillus</taxon>
    </lineage>
</organism>
<reference evidence="3" key="1">
    <citation type="journal article" date="2019" name="Int. J. Syst. Evol. Microbiol.">
        <title>The Global Catalogue of Microorganisms (GCM) 10K type strain sequencing project: providing services to taxonomists for standard genome sequencing and annotation.</title>
        <authorList>
            <consortium name="The Broad Institute Genomics Platform"/>
            <consortium name="The Broad Institute Genome Sequencing Center for Infectious Disease"/>
            <person name="Wu L."/>
            <person name="Ma J."/>
        </authorList>
    </citation>
    <scope>NUCLEOTIDE SEQUENCE [LARGE SCALE GENOMIC DNA]</scope>
    <source>
        <strain evidence="3">CGMCC 4.7426</strain>
    </source>
</reference>
<dbReference type="Pfam" id="PF07687">
    <property type="entry name" value="M20_dimer"/>
    <property type="match status" value="1"/>
</dbReference>
<dbReference type="InterPro" id="IPR036264">
    <property type="entry name" value="Bact_exopeptidase_dim_dom"/>
</dbReference>
<dbReference type="PANTHER" id="PTHR11014:SF63">
    <property type="entry name" value="METALLOPEPTIDASE, PUTATIVE (AFU_ORTHOLOGUE AFUA_6G09600)-RELATED"/>
    <property type="match status" value="1"/>
</dbReference>
<dbReference type="EMBL" id="JBHSFU010000004">
    <property type="protein sequence ID" value="MFC4557745.1"/>
    <property type="molecule type" value="Genomic_DNA"/>
</dbReference>
<name>A0ABV9DIC7_9BACI</name>
<evidence type="ECO:0000313" key="3">
    <source>
        <dbReference type="Proteomes" id="UP001595989"/>
    </source>
</evidence>
<sequence>MQEVIQTYMNEIKDDLIKMRRHLHQNPELSTQEWETSKFVQSKLEEFGIPFENGFAKTGALGIIKGGHQGKTVALRADMDALPIQELNSHDFVSKNENVMHACGHDAHTSMLLSTGYILNKMREHIHGTVLLVFQPAEENSPVGGSQRMLDDGVFDTYPPDVIYGQHVWPNLPAGQMGIRDKEMMGASDRFKIIVKGKGGHASMPHLTNDAVVMTGHLITSLQSIVSRNLDPLEASVVTIGKINGGYGHNVIADKVELEGTIRTYNPEIRERLKERFHTITNQVVQAFDGEVEIEYLEGYPATINTPEWAEVARESATKMLGDDAVPQVNPSLAGEDFSRFLHKYPGAFIWLGTQIEDKENQAPLHDPNFKLNEKALPHGSAFLAQVAIDTLNKLRSDYDEQ</sequence>
<comment type="caution">
    <text evidence="2">The sequence shown here is derived from an EMBL/GenBank/DDBJ whole genome shotgun (WGS) entry which is preliminary data.</text>
</comment>
<dbReference type="SUPFAM" id="SSF55031">
    <property type="entry name" value="Bacterial exopeptidase dimerisation domain"/>
    <property type="match status" value="1"/>
</dbReference>
<dbReference type="InterPro" id="IPR011650">
    <property type="entry name" value="Peptidase_M20_dimer"/>
</dbReference>
<gene>
    <name evidence="2" type="ORF">ACFO3D_05925</name>
</gene>
<dbReference type="PANTHER" id="PTHR11014">
    <property type="entry name" value="PEPTIDASE M20 FAMILY MEMBER"/>
    <property type="match status" value="1"/>
</dbReference>
<dbReference type="Gene3D" id="3.40.630.10">
    <property type="entry name" value="Zn peptidases"/>
    <property type="match status" value="1"/>
</dbReference>
<dbReference type="InterPro" id="IPR017439">
    <property type="entry name" value="Amidohydrolase"/>
</dbReference>
<dbReference type="NCBIfam" id="TIGR01891">
    <property type="entry name" value="amidohydrolases"/>
    <property type="match status" value="1"/>
</dbReference>
<dbReference type="CDD" id="cd03886">
    <property type="entry name" value="M20_Acy1"/>
    <property type="match status" value="1"/>
</dbReference>
<dbReference type="InterPro" id="IPR002933">
    <property type="entry name" value="Peptidase_M20"/>
</dbReference>
<dbReference type="RefSeq" id="WP_390293765.1">
    <property type="nucleotide sequence ID" value="NZ_JBHSFU010000004.1"/>
</dbReference>
<dbReference type="Pfam" id="PF01546">
    <property type="entry name" value="Peptidase_M20"/>
    <property type="match status" value="1"/>
</dbReference>
<proteinExistence type="predicted"/>
<dbReference type="SUPFAM" id="SSF53187">
    <property type="entry name" value="Zn-dependent exopeptidases"/>
    <property type="match status" value="1"/>
</dbReference>
<feature type="domain" description="Peptidase M20 dimerisation" evidence="1">
    <location>
        <begin position="190"/>
        <end position="283"/>
    </location>
</feature>